<reference evidence="3" key="1">
    <citation type="journal article" date="2021" name="Sci. Rep.">
        <title>Diploid genomic architecture of Nitzschia inconspicua, an elite biomass production diatom.</title>
        <authorList>
            <person name="Oliver A."/>
            <person name="Podell S."/>
            <person name="Pinowska A."/>
            <person name="Traller J.C."/>
            <person name="Smith S.R."/>
            <person name="McClure R."/>
            <person name="Beliaev A."/>
            <person name="Bohutskyi P."/>
            <person name="Hill E.A."/>
            <person name="Rabines A."/>
            <person name="Zheng H."/>
            <person name="Allen L.Z."/>
            <person name="Kuo A."/>
            <person name="Grigoriev I.V."/>
            <person name="Allen A.E."/>
            <person name="Hazlebeck D."/>
            <person name="Allen E.E."/>
        </authorList>
    </citation>
    <scope>NUCLEOTIDE SEQUENCE</scope>
    <source>
        <strain evidence="3">Hildebrandi</strain>
    </source>
</reference>
<sequence length="678" mass="76485">MSDQQKHIRRGRRRQDSQDDDFQDAVVVPTFYLNTDTDASRKKWTRSLSPHRSFNPAHNNNPSSTDDVAIKSHFSESFSHSIVTPVLNSFKRFSGRNARSQSPGQRDILEADTPFAVDNISSRTEKVNPQQKQDFDQKTPAIRSERNSSSPALSAPHDIHPPEHGTLQKETKRTLMPPSLADNRNKHRSMSPRRPENQGNNDVVATGDRKSTIKPPLGRDLMKEYSEKHEKETDIIENMNQRKLSNKSQSKDKVEERPPKQKPRPSTNADPPRSSKSLGRPKSRRKLASEGQRSNATQDTHNPSSARTLTKQPIRKPSSDPDIAKRIGDPAHRTHSSTNVSSTIVQGKPSSVNTLASSSNHKKPSSDPGRSSGAQATTMAVDRIPRPTQVINRPNLTKESLQHVAEVKESLRQMRTQQYSQRHKVKFDNNREKIYIVPKSKSTPPATIAAAAIAANLHESHGSLDSQNATSTARLQGITMDDLEVGHLRTPIGKRQTLKIKSPLRERPQQESTRRLSNEHEENAQALKKSIQKSKKLVKRCCRDVWTERDEIIYLQRTNWSIRKALLQTNAPADTVTTLNMKLEKALREERLITAELEQYQEEKHQIELECSQMAKVIEEFKDLLDALNTQVVPLFPLDESQVEEEGFYLLEGTEAAKAVINLLDDDDFSDSIHSTDG</sequence>
<feature type="compositionally biased region" description="Polar residues" evidence="2">
    <location>
        <begin position="238"/>
        <end position="248"/>
    </location>
</feature>
<dbReference type="Proteomes" id="UP000693970">
    <property type="component" value="Unassembled WGS sequence"/>
</dbReference>
<name>A0A9K3LAX8_9STRA</name>
<organism evidence="3 4">
    <name type="scientific">Nitzschia inconspicua</name>
    <dbReference type="NCBI Taxonomy" id="303405"/>
    <lineage>
        <taxon>Eukaryota</taxon>
        <taxon>Sar</taxon>
        <taxon>Stramenopiles</taxon>
        <taxon>Ochrophyta</taxon>
        <taxon>Bacillariophyta</taxon>
        <taxon>Bacillariophyceae</taxon>
        <taxon>Bacillariophycidae</taxon>
        <taxon>Bacillariales</taxon>
        <taxon>Bacillariaceae</taxon>
        <taxon>Nitzschia</taxon>
    </lineage>
</organism>
<feature type="compositionally biased region" description="Basic and acidic residues" evidence="2">
    <location>
        <begin position="504"/>
        <end position="523"/>
    </location>
</feature>
<feature type="compositionally biased region" description="Polar residues" evidence="2">
    <location>
        <begin position="291"/>
        <end position="311"/>
    </location>
</feature>
<protein>
    <submittedName>
        <fullName evidence="3">Uncharacterized protein</fullName>
    </submittedName>
</protein>
<feature type="compositionally biased region" description="Polar residues" evidence="2">
    <location>
        <begin position="336"/>
        <end position="359"/>
    </location>
</feature>
<evidence type="ECO:0000313" key="4">
    <source>
        <dbReference type="Proteomes" id="UP000693970"/>
    </source>
</evidence>
<keyword evidence="4" id="KW-1185">Reference proteome</keyword>
<feature type="compositionally biased region" description="Polar residues" evidence="2">
    <location>
        <begin position="46"/>
        <end position="66"/>
    </location>
</feature>
<comment type="caution">
    <text evidence="3">The sequence shown here is derived from an EMBL/GenBank/DDBJ whole genome shotgun (WGS) entry which is preliminary data.</text>
</comment>
<accession>A0A9K3LAX8</accession>
<reference evidence="3" key="2">
    <citation type="submission" date="2021-04" db="EMBL/GenBank/DDBJ databases">
        <authorList>
            <person name="Podell S."/>
        </authorList>
    </citation>
    <scope>NUCLEOTIDE SEQUENCE</scope>
    <source>
        <strain evidence="3">Hildebrandi</strain>
    </source>
</reference>
<feature type="compositionally biased region" description="Polar residues" evidence="2">
    <location>
        <begin position="368"/>
        <end position="378"/>
    </location>
</feature>
<proteinExistence type="predicted"/>
<evidence type="ECO:0000256" key="1">
    <source>
        <dbReference type="SAM" id="Coils"/>
    </source>
</evidence>
<evidence type="ECO:0000256" key="2">
    <source>
        <dbReference type="SAM" id="MobiDB-lite"/>
    </source>
</evidence>
<feature type="compositionally biased region" description="Polar residues" evidence="2">
    <location>
        <begin position="121"/>
        <end position="132"/>
    </location>
</feature>
<keyword evidence="1" id="KW-0175">Coiled coil</keyword>
<feature type="compositionally biased region" description="Basic and acidic residues" evidence="2">
    <location>
        <begin position="220"/>
        <end position="234"/>
    </location>
</feature>
<feature type="region of interest" description="Disordered" evidence="2">
    <location>
        <begin position="121"/>
        <end position="382"/>
    </location>
</feature>
<feature type="region of interest" description="Disordered" evidence="2">
    <location>
        <begin position="38"/>
        <end position="68"/>
    </location>
</feature>
<feature type="region of interest" description="Disordered" evidence="2">
    <location>
        <begin position="1"/>
        <end position="25"/>
    </location>
</feature>
<dbReference type="EMBL" id="JAGRRH010000014">
    <property type="protein sequence ID" value="KAG7358365.1"/>
    <property type="molecule type" value="Genomic_DNA"/>
</dbReference>
<feature type="compositionally biased region" description="Basic and acidic residues" evidence="2">
    <location>
        <begin position="317"/>
        <end position="332"/>
    </location>
</feature>
<feature type="region of interest" description="Disordered" evidence="2">
    <location>
        <begin position="504"/>
        <end position="529"/>
    </location>
</feature>
<feature type="compositionally biased region" description="Polar residues" evidence="2">
    <location>
        <begin position="264"/>
        <end position="277"/>
    </location>
</feature>
<feature type="coiled-coil region" evidence="1">
    <location>
        <begin position="583"/>
        <end position="617"/>
    </location>
</feature>
<feature type="compositionally biased region" description="Basic and acidic residues" evidence="2">
    <location>
        <begin position="249"/>
        <end position="259"/>
    </location>
</feature>
<feature type="compositionally biased region" description="Basic and acidic residues" evidence="2">
    <location>
        <begin position="157"/>
        <end position="173"/>
    </location>
</feature>
<dbReference type="AlphaFoldDB" id="A0A9K3LAX8"/>
<gene>
    <name evidence="3" type="ORF">IV203_014953</name>
</gene>
<evidence type="ECO:0000313" key="3">
    <source>
        <dbReference type="EMBL" id="KAG7358365.1"/>
    </source>
</evidence>